<feature type="chain" id="PRO_5038793247" evidence="2">
    <location>
        <begin position="19"/>
        <end position="631"/>
    </location>
</feature>
<feature type="compositionally biased region" description="Low complexity" evidence="1">
    <location>
        <begin position="27"/>
        <end position="37"/>
    </location>
</feature>
<feature type="region of interest" description="Disordered" evidence="1">
    <location>
        <begin position="27"/>
        <end position="56"/>
    </location>
</feature>
<dbReference type="PROSITE" id="PS51257">
    <property type="entry name" value="PROKAR_LIPOPROTEIN"/>
    <property type="match status" value="1"/>
</dbReference>
<evidence type="ECO:0000313" key="4">
    <source>
        <dbReference type="Proteomes" id="UP000242699"/>
    </source>
</evidence>
<sequence length="631" mass="66942">MRKGSMALMALMSVVALAGCGVSAGIPPSSSPTSVSSQGARPSPSKETSHPSVSGQKTSYITSATANATIMHVVYFLNSQRGFLAGLGGIWKTQDGGRKWVVVSHDAHNFQGMQFVNSQTGWAWNYQTILQTTNGGNSWKSLYRGTVPIISVSFTGTRTGYAVIGTPSAPTGPGEPGNALYRTDDGGAHWNKLSTPFHPMAVAFSGPNYGWAVGHSQVWKTIDGGNKWMPVYHYGSATPMAAQIKLAGLNNVWVLLQGGSGMNQTAYTVIHGNSGGKWEVVAAKSTAGAGPAPDAPTGAPDAPGLAPGPWTVVNSSTVVLGGVSPAANLGTTAIWLTKNSGHSWNQYSSIYGANGVPGPSALSFVSPKRGWLIDGMNNTQVLETTNGGVSWHQIFPSPDPVAGISFVEKSTGYGLGAPGHPNQIVVTHNAGRTWSSLAHLPLSPAPQYDYPGDVIDFTSRSTGWAMRNNGLWKTENGGKTWSGQTLPDWTSQDFLNQVDFVGQDGVAGSPLYNYCWWTVNGGRTWNYAQHESFVQALTNMNRGIHQEIARVGKNPVQAEGFSSTLWILFENGAWALSANNGQSWTLHPASAKMGYDFNDLSFVNGSDGWAENSTGSLWQTANGGRSWQKLP</sequence>
<name>A0A2T2WVF0_9FIRM</name>
<dbReference type="PANTHER" id="PTHR47199">
    <property type="entry name" value="PHOTOSYSTEM II STABILITY/ASSEMBLY FACTOR HCF136, CHLOROPLASTIC"/>
    <property type="match status" value="1"/>
</dbReference>
<dbReference type="EMBL" id="PXYT01000039">
    <property type="protein sequence ID" value="PSR26219.1"/>
    <property type="molecule type" value="Genomic_DNA"/>
</dbReference>
<gene>
    <name evidence="3" type="ORF">C7B43_14365</name>
</gene>
<dbReference type="Proteomes" id="UP000242699">
    <property type="component" value="Unassembled WGS sequence"/>
</dbReference>
<dbReference type="InterPro" id="IPR015943">
    <property type="entry name" value="WD40/YVTN_repeat-like_dom_sf"/>
</dbReference>
<dbReference type="Gene3D" id="2.130.10.10">
    <property type="entry name" value="YVTN repeat-like/Quinoprotein amine dehydrogenase"/>
    <property type="match status" value="3"/>
</dbReference>
<evidence type="ECO:0000256" key="1">
    <source>
        <dbReference type="SAM" id="MobiDB-lite"/>
    </source>
</evidence>
<dbReference type="AlphaFoldDB" id="A0A2T2WVF0"/>
<evidence type="ECO:0000256" key="2">
    <source>
        <dbReference type="SAM" id="SignalP"/>
    </source>
</evidence>
<dbReference type="SUPFAM" id="SSF110296">
    <property type="entry name" value="Oligoxyloglucan reducing end-specific cellobiohydrolase"/>
    <property type="match status" value="2"/>
</dbReference>
<feature type="signal peptide" evidence="2">
    <location>
        <begin position="1"/>
        <end position="18"/>
    </location>
</feature>
<evidence type="ECO:0000313" key="3">
    <source>
        <dbReference type="EMBL" id="PSR26219.1"/>
    </source>
</evidence>
<comment type="caution">
    <text evidence="3">The sequence shown here is derived from an EMBL/GenBank/DDBJ whole genome shotgun (WGS) entry which is preliminary data.</text>
</comment>
<proteinExistence type="predicted"/>
<dbReference type="PANTHER" id="PTHR47199:SF2">
    <property type="entry name" value="PHOTOSYSTEM II STABILITY_ASSEMBLY FACTOR HCF136, CHLOROPLASTIC"/>
    <property type="match status" value="1"/>
</dbReference>
<reference evidence="3 4" key="1">
    <citation type="journal article" date="2014" name="BMC Genomics">
        <title>Comparison of environmental and isolate Sulfobacillus genomes reveals diverse carbon, sulfur, nitrogen, and hydrogen metabolisms.</title>
        <authorList>
            <person name="Justice N.B."/>
            <person name="Norman A."/>
            <person name="Brown C.T."/>
            <person name="Singh A."/>
            <person name="Thomas B.C."/>
            <person name="Banfield J.F."/>
        </authorList>
    </citation>
    <scope>NUCLEOTIDE SEQUENCE [LARGE SCALE GENOMIC DNA]</scope>
    <source>
        <strain evidence="3">AMDSBA1</strain>
    </source>
</reference>
<protein>
    <submittedName>
        <fullName evidence="3">Uncharacterized protein</fullName>
    </submittedName>
</protein>
<organism evidence="3 4">
    <name type="scientific">Sulfobacillus benefaciens</name>
    <dbReference type="NCBI Taxonomy" id="453960"/>
    <lineage>
        <taxon>Bacteria</taxon>
        <taxon>Bacillati</taxon>
        <taxon>Bacillota</taxon>
        <taxon>Clostridia</taxon>
        <taxon>Eubacteriales</taxon>
        <taxon>Clostridiales Family XVII. Incertae Sedis</taxon>
        <taxon>Sulfobacillus</taxon>
    </lineage>
</organism>
<accession>A0A2T2WVF0</accession>
<keyword evidence="2" id="KW-0732">Signal</keyword>